<comment type="caution">
    <text evidence="5">The sequence shown here is derived from an EMBL/GenBank/DDBJ whole genome shotgun (WGS) entry which is preliminary data.</text>
</comment>
<dbReference type="Pfam" id="PF00293">
    <property type="entry name" value="NUDIX"/>
    <property type="match status" value="1"/>
</dbReference>
<dbReference type="InterPro" id="IPR020084">
    <property type="entry name" value="NUDIX_hydrolase_CS"/>
</dbReference>
<evidence type="ECO:0000259" key="4">
    <source>
        <dbReference type="PROSITE" id="PS51462"/>
    </source>
</evidence>
<evidence type="ECO:0000256" key="2">
    <source>
        <dbReference type="ARBA" id="ARBA00022801"/>
    </source>
</evidence>
<dbReference type="PROSITE" id="PS00893">
    <property type="entry name" value="NUDIX_BOX"/>
    <property type="match status" value="1"/>
</dbReference>
<evidence type="ECO:0000313" key="5">
    <source>
        <dbReference type="EMBL" id="GAX47485.1"/>
    </source>
</evidence>
<protein>
    <recommendedName>
        <fullName evidence="4">Nudix hydrolase domain-containing protein</fullName>
    </recommendedName>
</protein>
<dbReference type="InterPro" id="IPR015797">
    <property type="entry name" value="NUDIX_hydrolase-like_dom_sf"/>
</dbReference>
<comment type="cofactor">
    <cofactor evidence="1">
        <name>Mg(2+)</name>
        <dbReference type="ChEBI" id="CHEBI:18420"/>
    </cofactor>
</comment>
<name>A0A224XCU4_9LACT</name>
<reference evidence="6" key="1">
    <citation type="submission" date="2017-08" db="EMBL/GenBank/DDBJ databases">
        <title>Draft genome sequence of Lactococcus sp. strain Rs-Y01, isolated from the gut of the lower termite Reticulitermes speratus.</title>
        <authorList>
            <person name="Ohkuma M."/>
            <person name="Yuki M."/>
        </authorList>
    </citation>
    <scope>NUCLEOTIDE SEQUENCE [LARGE SCALE GENOMIC DNA]</scope>
    <source>
        <strain evidence="6">Rs-Y01</strain>
    </source>
</reference>
<dbReference type="Proteomes" id="UP000218689">
    <property type="component" value="Unassembled WGS sequence"/>
</dbReference>
<evidence type="ECO:0000313" key="6">
    <source>
        <dbReference type="Proteomes" id="UP000218689"/>
    </source>
</evidence>
<comment type="similarity">
    <text evidence="3">Belongs to the Nudix hydrolase family.</text>
</comment>
<evidence type="ECO:0000256" key="1">
    <source>
        <dbReference type="ARBA" id="ARBA00001946"/>
    </source>
</evidence>
<dbReference type="PRINTS" id="PR00502">
    <property type="entry name" value="NUDIXFAMILY"/>
</dbReference>
<evidence type="ECO:0000256" key="3">
    <source>
        <dbReference type="RuleBase" id="RU003476"/>
    </source>
</evidence>
<dbReference type="PANTHER" id="PTHR43046:SF2">
    <property type="entry name" value="8-OXO-DGTP DIPHOSPHATASE-RELATED"/>
    <property type="match status" value="1"/>
</dbReference>
<accession>A0A224XCU4</accession>
<organism evidence="5 6">
    <name type="scientific">Pseudolactococcus reticulitermitis</name>
    <dbReference type="NCBI Taxonomy" id="2025039"/>
    <lineage>
        <taxon>Bacteria</taxon>
        <taxon>Bacillati</taxon>
        <taxon>Bacillota</taxon>
        <taxon>Bacilli</taxon>
        <taxon>Lactobacillales</taxon>
        <taxon>Streptococcaceae</taxon>
        <taxon>Pseudolactococcus</taxon>
    </lineage>
</organism>
<dbReference type="GO" id="GO:0016787">
    <property type="term" value="F:hydrolase activity"/>
    <property type="evidence" value="ECO:0007669"/>
    <property type="project" value="UniProtKB-KW"/>
</dbReference>
<dbReference type="OrthoDB" id="9787476at2"/>
<keyword evidence="6" id="KW-1185">Reference proteome</keyword>
<dbReference type="RefSeq" id="WP_094784533.1">
    <property type="nucleotide sequence ID" value="NZ_BEDT01000002.1"/>
</dbReference>
<dbReference type="InterPro" id="IPR020476">
    <property type="entry name" value="Nudix_hydrolase"/>
</dbReference>
<dbReference type="AlphaFoldDB" id="A0A224XCU4"/>
<feature type="domain" description="Nudix hydrolase" evidence="4">
    <location>
        <begin position="17"/>
        <end position="148"/>
    </location>
</feature>
<dbReference type="PROSITE" id="PS51462">
    <property type="entry name" value="NUDIX"/>
    <property type="match status" value="1"/>
</dbReference>
<dbReference type="InterPro" id="IPR000086">
    <property type="entry name" value="NUDIX_hydrolase_dom"/>
</dbReference>
<dbReference type="CDD" id="cd04677">
    <property type="entry name" value="NUDIX_Hydrolase"/>
    <property type="match status" value="1"/>
</dbReference>
<keyword evidence="2 3" id="KW-0378">Hydrolase</keyword>
<proteinExistence type="inferred from homology"/>
<dbReference type="EMBL" id="BEDT01000002">
    <property type="protein sequence ID" value="GAX47485.1"/>
    <property type="molecule type" value="Genomic_DNA"/>
</dbReference>
<sequence length="154" mass="18059">MVEYVAEIRRKIGHDLLVLVGANVIIYNDKHEYLLQQRANGNWGLMGGLMEVGESLEETAIREVYEESGLVIKSLTQLQTFSGDTFRYQLENQDEIYVVTTLFLAKQITGEMSYQGNDETLNLKYFTYRDLPETLEDEYQHYIQYFETHVLQRE</sequence>
<dbReference type="PANTHER" id="PTHR43046">
    <property type="entry name" value="GDP-MANNOSE MANNOSYL HYDROLASE"/>
    <property type="match status" value="1"/>
</dbReference>
<dbReference type="Gene3D" id="3.90.79.10">
    <property type="entry name" value="Nucleoside Triphosphate Pyrophosphohydrolase"/>
    <property type="match status" value="1"/>
</dbReference>
<dbReference type="SUPFAM" id="SSF55811">
    <property type="entry name" value="Nudix"/>
    <property type="match status" value="1"/>
</dbReference>
<gene>
    <name evidence="5" type="ORF">RsY01_1085</name>
</gene>